<gene>
    <name evidence="2" type="ORF">FNX44_002175</name>
</gene>
<organism evidence="2 3">
    <name type="scientific">Streptomyces alkaliterrae</name>
    <dbReference type="NCBI Taxonomy" id="2213162"/>
    <lineage>
        <taxon>Bacteria</taxon>
        <taxon>Bacillati</taxon>
        <taxon>Actinomycetota</taxon>
        <taxon>Actinomycetes</taxon>
        <taxon>Kitasatosporales</taxon>
        <taxon>Streptomycetaceae</taxon>
        <taxon>Streptomyces</taxon>
    </lineage>
</organism>
<feature type="region of interest" description="Disordered" evidence="1">
    <location>
        <begin position="145"/>
        <end position="227"/>
    </location>
</feature>
<feature type="compositionally biased region" description="Pro residues" evidence="1">
    <location>
        <begin position="200"/>
        <end position="214"/>
    </location>
</feature>
<dbReference type="RefSeq" id="WP_143646182.1">
    <property type="nucleotide sequence ID" value="NZ_VJYK02000010.1"/>
</dbReference>
<feature type="region of interest" description="Disordered" evidence="1">
    <location>
        <begin position="318"/>
        <end position="338"/>
    </location>
</feature>
<evidence type="ECO:0000313" key="2">
    <source>
        <dbReference type="EMBL" id="MQS00707.1"/>
    </source>
</evidence>
<keyword evidence="3" id="KW-1185">Reference proteome</keyword>
<dbReference type="Proteomes" id="UP000320857">
    <property type="component" value="Unassembled WGS sequence"/>
</dbReference>
<dbReference type="EMBL" id="VJYK02000010">
    <property type="protein sequence ID" value="MQS00707.1"/>
    <property type="molecule type" value="Genomic_DNA"/>
</dbReference>
<comment type="caution">
    <text evidence="2">The sequence shown here is derived from an EMBL/GenBank/DDBJ whole genome shotgun (WGS) entry which is preliminary data.</text>
</comment>
<reference evidence="2 3" key="1">
    <citation type="submission" date="2019-10" db="EMBL/GenBank/DDBJ databases">
        <title>Streptomyces sp. nov., a novel actinobacterium isolated from alkaline environment.</title>
        <authorList>
            <person name="Golinska P."/>
        </authorList>
    </citation>
    <scope>NUCLEOTIDE SEQUENCE [LARGE SCALE GENOMIC DNA]</scope>
    <source>
        <strain evidence="2 3">OF1</strain>
    </source>
</reference>
<evidence type="ECO:0000313" key="3">
    <source>
        <dbReference type="Proteomes" id="UP000320857"/>
    </source>
</evidence>
<dbReference type="OrthoDB" id="4114465at2"/>
<proteinExistence type="predicted"/>
<protein>
    <submittedName>
        <fullName evidence="2">Uncharacterized protein</fullName>
    </submittedName>
</protein>
<name>A0A5P0YM34_9ACTN</name>
<accession>A0A5P0YM34</accession>
<evidence type="ECO:0000256" key="1">
    <source>
        <dbReference type="SAM" id="MobiDB-lite"/>
    </source>
</evidence>
<feature type="compositionally biased region" description="Low complexity" evidence="1">
    <location>
        <begin position="318"/>
        <end position="328"/>
    </location>
</feature>
<sequence length="356" mass="39446">MTDEFDNSYLERGWEPPEEVVLRRELVRSEGLQPEDIGVLAELLLRDPRLPSTMEAIRKDLQAQGWKMGKDRYKAISGRLTKAGHLARVPVYDPVAQRPTWVTRVYRNPANNQHYVDLGITESMPVGAEMREIRDPNTFEARETRISAGQSRTAGFPPTGPEVRVSRSSETRVSAGQSRSAGNPHFGPHPPHPPEEEDPPPPPSSSPTSAPPALSPQKEEEAAAEFSSKELAAAARFLQHMERWQAGAATARKCAPRLLRAMRDQGWPQLTEMDDAQRVQLEAEIFKNVSGAKSWTKCLYGWVEDLRLYTKVTRTTSARAGADGAASPGAGGRERCPKHPDRYRRGCVPCALAVPD</sequence>
<dbReference type="AlphaFoldDB" id="A0A5P0YM34"/>